<dbReference type="Proteomes" id="UP001059380">
    <property type="component" value="Chromosome"/>
</dbReference>
<dbReference type="PANTHER" id="PTHR38471:SF2">
    <property type="entry name" value="FOUR HELIX BUNDLE PROTEIN"/>
    <property type="match status" value="1"/>
</dbReference>
<dbReference type="Gene3D" id="1.20.1440.60">
    <property type="entry name" value="23S rRNA-intervening sequence"/>
    <property type="match status" value="1"/>
</dbReference>
<dbReference type="PANTHER" id="PTHR38471">
    <property type="entry name" value="FOUR HELIX BUNDLE PROTEIN"/>
    <property type="match status" value="1"/>
</dbReference>
<dbReference type="NCBIfam" id="TIGR02436">
    <property type="entry name" value="four helix bundle protein"/>
    <property type="match status" value="1"/>
</dbReference>
<evidence type="ECO:0000313" key="2">
    <source>
        <dbReference type="Proteomes" id="UP001059380"/>
    </source>
</evidence>
<dbReference type="InterPro" id="IPR036583">
    <property type="entry name" value="23S_rRNA_IVS_sf"/>
</dbReference>
<evidence type="ECO:0000313" key="1">
    <source>
        <dbReference type="EMBL" id="UWZ83451.1"/>
    </source>
</evidence>
<dbReference type="KEGG" id="orp:MOP44_23150"/>
<dbReference type="CDD" id="cd16377">
    <property type="entry name" value="23S_rRNA_IVP_like"/>
    <property type="match status" value="1"/>
</dbReference>
<dbReference type="EMBL" id="CP093313">
    <property type="protein sequence ID" value="UWZ83451.1"/>
    <property type="molecule type" value="Genomic_DNA"/>
</dbReference>
<dbReference type="SUPFAM" id="SSF158446">
    <property type="entry name" value="IVS-encoded protein-like"/>
    <property type="match status" value="1"/>
</dbReference>
<reference evidence="1" key="1">
    <citation type="submission" date="2021-04" db="EMBL/GenBank/DDBJ databases">
        <title>Phylogenetic analysis of Acidobacteriaceae.</title>
        <authorList>
            <person name="Qiu L."/>
            <person name="Zhang Q."/>
        </authorList>
    </citation>
    <scope>NUCLEOTIDE SEQUENCE</scope>
    <source>
        <strain evidence="1">DSM 25168</strain>
    </source>
</reference>
<name>A0A9J7BLD1_9BACT</name>
<dbReference type="Pfam" id="PF05635">
    <property type="entry name" value="23S_rRNA_IVP"/>
    <property type="match status" value="1"/>
</dbReference>
<gene>
    <name evidence="1" type="ORF">MOP44_23150</name>
</gene>
<protein>
    <submittedName>
        <fullName evidence="1">Four helix bundle protein</fullName>
    </submittedName>
</protein>
<dbReference type="AlphaFoldDB" id="A0A9J7BLD1"/>
<proteinExistence type="predicted"/>
<sequence length="104" mass="11783">MDLSEAVYKLTVDFPNSELFGLTNQLRRASVSTASNIAEGYGKCTRGEYVQFLGHARGSNFEVQTQLMLPKRLKFGSDQHRQNAERLSDEVSRMLVAIMTKLRK</sequence>
<accession>A0A9J7BLD1</accession>
<dbReference type="InterPro" id="IPR012657">
    <property type="entry name" value="23S_rRNA-intervening_sequence"/>
</dbReference>
<organism evidence="1 2">
    <name type="scientific">Occallatibacter riparius</name>
    <dbReference type="NCBI Taxonomy" id="1002689"/>
    <lineage>
        <taxon>Bacteria</taxon>
        <taxon>Pseudomonadati</taxon>
        <taxon>Acidobacteriota</taxon>
        <taxon>Terriglobia</taxon>
        <taxon>Terriglobales</taxon>
        <taxon>Acidobacteriaceae</taxon>
        <taxon>Occallatibacter</taxon>
    </lineage>
</organism>
<keyword evidence="2" id="KW-1185">Reference proteome</keyword>